<dbReference type="Gene3D" id="3.40.50.300">
    <property type="entry name" value="P-loop containing nucleotide triphosphate hydrolases"/>
    <property type="match status" value="3"/>
</dbReference>
<comment type="caution">
    <text evidence="5">The sequence shown here is derived from an EMBL/GenBank/DDBJ whole genome shotgun (WGS) entry which is preliminary data.</text>
</comment>
<evidence type="ECO:0000313" key="5">
    <source>
        <dbReference type="EMBL" id="KAG2288302.1"/>
    </source>
</evidence>
<dbReference type="PANTHER" id="PTHR11783">
    <property type="entry name" value="SULFOTRANSFERASE SULT"/>
    <property type="match status" value="1"/>
</dbReference>
<keyword evidence="6" id="KW-1185">Reference proteome</keyword>
<evidence type="ECO:0000259" key="4">
    <source>
        <dbReference type="Pfam" id="PF00685"/>
    </source>
</evidence>
<accession>A0A8X7URP5</accession>
<dbReference type="OrthoDB" id="205623at2759"/>
<dbReference type="AlphaFoldDB" id="A0A8X7URP5"/>
<dbReference type="Proteomes" id="UP000886595">
    <property type="component" value="Unassembled WGS sequence"/>
</dbReference>
<dbReference type="InterPro" id="IPR000863">
    <property type="entry name" value="Sulfotransferase_dom"/>
</dbReference>
<evidence type="ECO:0000256" key="2">
    <source>
        <dbReference type="ARBA" id="ARBA00022679"/>
    </source>
</evidence>
<protein>
    <recommendedName>
        <fullName evidence="3">Sulfotransferase</fullName>
        <ecNumber evidence="3">2.8.2.-</ecNumber>
    </recommendedName>
</protein>
<organism evidence="5 6">
    <name type="scientific">Brassica carinata</name>
    <name type="common">Ethiopian mustard</name>
    <name type="synonym">Abyssinian cabbage</name>
    <dbReference type="NCBI Taxonomy" id="52824"/>
    <lineage>
        <taxon>Eukaryota</taxon>
        <taxon>Viridiplantae</taxon>
        <taxon>Streptophyta</taxon>
        <taxon>Embryophyta</taxon>
        <taxon>Tracheophyta</taxon>
        <taxon>Spermatophyta</taxon>
        <taxon>Magnoliopsida</taxon>
        <taxon>eudicotyledons</taxon>
        <taxon>Gunneridae</taxon>
        <taxon>Pentapetalae</taxon>
        <taxon>rosids</taxon>
        <taxon>malvids</taxon>
        <taxon>Brassicales</taxon>
        <taxon>Brassicaceae</taxon>
        <taxon>Brassiceae</taxon>
        <taxon>Brassica</taxon>
    </lineage>
</organism>
<feature type="domain" description="Sulfotransferase" evidence="4">
    <location>
        <begin position="24"/>
        <end position="109"/>
    </location>
</feature>
<proteinExistence type="inferred from homology"/>
<evidence type="ECO:0000256" key="3">
    <source>
        <dbReference type="RuleBase" id="RU361155"/>
    </source>
</evidence>
<reference evidence="5 6" key="1">
    <citation type="submission" date="2020-02" db="EMBL/GenBank/DDBJ databases">
        <authorList>
            <person name="Ma Q."/>
            <person name="Huang Y."/>
            <person name="Song X."/>
            <person name="Pei D."/>
        </authorList>
    </citation>
    <scope>NUCLEOTIDE SEQUENCE [LARGE SCALE GENOMIC DNA]</scope>
    <source>
        <strain evidence="5">Sxm20200214</strain>
        <tissue evidence="5">Leaf</tissue>
    </source>
</reference>
<evidence type="ECO:0000313" key="6">
    <source>
        <dbReference type="Proteomes" id="UP000886595"/>
    </source>
</evidence>
<dbReference type="Pfam" id="PF00685">
    <property type="entry name" value="Sulfotransfer_1"/>
    <property type="match status" value="3"/>
</dbReference>
<gene>
    <name evidence="5" type="ORF">Bca52824_047906</name>
</gene>
<dbReference type="EMBL" id="JAAMPC010000010">
    <property type="protein sequence ID" value="KAG2288302.1"/>
    <property type="molecule type" value="Genomic_DNA"/>
</dbReference>
<evidence type="ECO:0000256" key="1">
    <source>
        <dbReference type="ARBA" id="ARBA00005771"/>
    </source>
</evidence>
<dbReference type="InterPro" id="IPR027417">
    <property type="entry name" value="P-loop_NTPase"/>
</dbReference>
<sequence>MIAIAQYLYNIPKNTSFVNIKDVGTTWLKALTVTLPERSKNHPSDVDHLLLYENPHGIVPALEIKVYHESSSPNLDKFSATPRLFSTHMRLHAMQENLRHFPCKIVYVCTTWLKALTVTLPERSKNHPSSDADHLLLYENPHGIVPALEIKVYHESSSPNLDKFSATPRLFSTHMRLHAMQENLRHFPCKIVYVCTTWLKALTVTLPERSKNHPSSDADHLLLYENPHGIVPALEIKVYHESSSPNLDKFSATPRLFSTHMRLHAMQENLRHFPCKIVSLPRKKGRLYGVGSLSTSLGSVSASFPSSSIEEPSLKKIIKDQALFIQSQGNEIVKLNAVVRYLAGKESIVADILQSEDVSHGSRDDDESDAI</sequence>
<name>A0A8X7URP5_BRACI</name>
<feature type="domain" description="Sulfotransferase" evidence="4">
    <location>
        <begin position="110"/>
        <end position="195"/>
    </location>
</feature>
<dbReference type="EC" id="2.8.2.-" evidence="3"/>
<keyword evidence="2 3" id="KW-0808">Transferase</keyword>
<feature type="domain" description="Sulfotransferase" evidence="4">
    <location>
        <begin position="196"/>
        <end position="282"/>
    </location>
</feature>
<dbReference type="GO" id="GO:0008146">
    <property type="term" value="F:sulfotransferase activity"/>
    <property type="evidence" value="ECO:0007669"/>
    <property type="project" value="InterPro"/>
</dbReference>
<comment type="similarity">
    <text evidence="1 3">Belongs to the sulfotransferase 1 family.</text>
</comment>